<name>A0A4Y2QSW2_ARAVE</name>
<dbReference type="Proteomes" id="UP000499080">
    <property type="component" value="Unassembled WGS sequence"/>
</dbReference>
<dbReference type="AlphaFoldDB" id="A0A4Y2QSW2"/>
<gene>
    <name evidence="1" type="ORF">AVEN_95972_1</name>
</gene>
<keyword evidence="2" id="KW-1185">Reference proteome</keyword>
<proteinExistence type="predicted"/>
<dbReference type="EMBL" id="BGPR01014720">
    <property type="protein sequence ID" value="GBN66413.1"/>
    <property type="molecule type" value="Genomic_DNA"/>
</dbReference>
<comment type="caution">
    <text evidence="1">The sequence shown here is derived from an EMBL/GenBank/DDBJ whole genome shotgun (WGS) entry which is preliminary data.</text>
</comment>
<evidence type="ECO:0000313" key="2">
    <source>
        <dbReference type="Proteomes" id="UP000499080"/>
    </source>
</evidence>
<organism evidence="1 2">
    <name type="scientific">Araneus ventricosus</name>
    <name type="common">Orbweaver spider</name>
    <name type="synonym">Epeira ventricosa</name>
    <dbReference type="NCBI Taxonomy" id="182803"/>
    <lineage>
        <taxon>Eukaryota</taxon>
        <taxon>Metazoa</taxon>
        <taxon>Ecdysozoa</taxon>
        <taxon>Arthropoda</taxon>
        <taxon>Chelicerata</taxon>
        <taxon>Arachnida</taxon>
        <taxon>Araneae</taxon>
        <taxon>Araneomorphae</taxon>
        <taxon>Entelegynae</taxon>
        <taxon>Araneoidea</taxon>
        <taxon>Araneidae</taxon>
        <taxon>Araneus</taxon>
    </lineage>
</organism>
<sequence>MAIKSGNGKEDLAVRNPGSLSHSRWLTTANRTLRLYLSEESPTPELQEIVVFILKSYAPMWFSIKASKYFTEGPKLVYQSIQSSRYLPDDLRNIVYPVIERNGFFAHPEHLMLAMIQDNPTIGTFMPPKLNFKATRK</sequence>
<evidence type="ECO:0000313" key="1">
    <source>
        <dbReference type="EMBL" id="GBN66413.1"/>
    </source>
</evidence>
<protein>
    <submittedName>
        <fullName evidence="1">Uncharacterized protein</fullName>
    </submittedName>
</protein>
<reference evidence="1 2" key="1">
    <citation type="journal article" date="2019" name="Sci. Rep.">
        <title>Orb-weaving spider Araneus ventricosus genome elucidates the spidroin gene catalogue.</title>
        <authorList>
            <person name="Kono N."/>
            <person name="Nakamura H."/>
            <person name="Ohtoshi R."/>
            <person name="Moran D.A.P."/>
            <person name="Shinohara A."/>
            <person name="Yoshida Y."/>
            <person name="Fujiwara M."/>
            <person name="Mori M."/>
            <person name="Tomita M."/>
            <person name="Arakawa K."/>
        </authorList>
    </citation>
    <scope>NUCLEOTIDE SEQUENCE [LARGE SCALE GENOMIC DNA]</scope>
</reference>
<dbReference type="PANTHER" id="PTHR46409:SF1">
    <property type="entry name" value="HTH PSQ-TYPE DOMAIN-CONTAINING PROTEIN"/>
    <property type="match status" value="1"/>
</dbReference>
<dbReference type="PANTHER" id="PTHR46409">
    <property type="entry name" value="HTH PSQ-TYPE DOMAIN-CONTAINING PROTEIN"/>
    <property type="match status" value="1"/>
</dbReference>
<accession>A0A4Y2QSW2</accession>